<protein>
    <submittedName>
        <fullName evidence="1">Uncharacterized protein</fullName>
    </submittedName>
</protein>
<gene>
    <name evidence="1" type="ORF">NIES4072_35690</name>
</gene>
<sequence>MREWGQYGSVKGQREKGKGFQYILYPLPLTLSPDHKESEKCLSEPYWEWGDEGDEGIKKVFSQCPIRIETLRNIAFVQEPEGKAPNH</sequence>
<accession>A0A2R5FMA9</accession>
<dbReference type="Proteomes" id="UP000245124">
    <property type="component" value="Unassembled WGS sequence"/>
</dbReference>
<organism evidence="1 2">
    <name type="scientific">Nostoc commune NIES-4072</name>
    <dbReference type="NCBI Taxonomy" id="2005467"/>
    <lineage>
        <taxon>Bacteria</taxon>
        <taxon>Bacillati</taxon>
        <taxon>Cyanobacteriota</taxon>
        <taxon>Cyanophyceae</taxon>
        <taxon>Nostocales</taxon>
        <taxon>Nostocaceae</taxon>
        <taxon>Nostoc</taxon>
    </lineage>
</organism>
<dbReference type="EMBL" id="BDUD01000001">
    <property type="protein sequence ID" value="GBG19900.1"/>
    <property type="molecule type" value="Genomic_DNA"/>
</dbReference>
<keyword evidence="2" id="KW-1185">Reference proteome</keyword>
<evidence type="ECO:0000313" key="1">
    <source>
        <dbReference type="EMBL" id="GBG19900.1"/>
    </source>
</evidence>
<dbReference type="AlphaFoldDB" id="A0A2R5FMA9"/>
<comment type="caution">
    <text evidence="1">The sequence shown here is derived from an EMBL/GenBank/DDBJ whole genome shotgun (WGS) entry which is preliminary data.</text>
</comment>
<reference evidence="1 2" key="1">
    <citation type="submission" date="2017-06" db="EMBL/GenBank/DDBJ databases">
        <title>Genome sequencing of cyanobaciteial culture collection at National Institute for Environmental Studies (NIES).</title>
        <authorList>
            <person name="Hirose Y."/>
            <person name="Shimura Y."/>
            <person name="Fujisawa T."/>
            <person name="Nakamura Y."/>
            <person name="Kawachi M."/>
        </authorList>
    </citation>
    <scope>NUCLEOTIDE SEQUENCE [LARGE SCALE GENOMIC DNA]</scope>
    <source>
        <strain evidence="1 2">NIES-4072</strain>
    </source>
</reference>
<evidence type="ECO:0000313" key="2">
    <source>
        <dbReference type="Proteomes" id="UP000245124"/>
    </source>
</evidence>
<proteinExistence type="predicted"/>
<name>A0A2R5FMA9_NOSCO</name>